<gene>
    <name evidence="1" type="ORF">UFOVP348_27</name>
</gene>
<evidence type="ECO:0000313" key="1">
    <source>
        <dbReference type="EMBL" id="CAB4138953.1"/>
    </source>
</evidence>
<sequence>MNRKTSNEILHRVYRSGLSLQSEMARQFDQEIAALASLGLITTKVAPHQYGRIWRITEEGLGLLREEGFL</sequence>
<organism evidence="1">
    <name type="scientific">uncultured Caudovirales phage</name>
    <dbReference type="NCBI Taxonomy" id="2100421"/>
    <lineage>
        <taxon>Viruses</taxon>
        <taxon>Duplodnaviria</taxon>
        <taxon>Heunggongvirae</taxon>
        <taxon>Uroviricota</taxon>
        <taxon>Caudoviricetes</taxon>
        <taxon>Peduoviridae</taxon>
        <taxon>Maltschvirus</taxon>
        <taxon>Maltschvirus maltsch</taxon>
    </lineage>
</organism>
<reference evidence="1" key="1">
    <citation type="submission" date="2020-04" db="EMBL/GenBank/DDBJ databases">
        <authorList>
            <person name="Chiriac C."/>
            <person name="Salcher M."/>
            <person name="Ghai R."/>
            <person name="Kavagutti S V."/>
        </authorList>
    </citation>
    <scope>NUCLEOTIDE SEQUENCE</scope>
</reference>
<proteinExistence type="predicted"/>
<dbReference type="EMBL" id="LR796364">
    <property type="protein sequence ID" value="CAB4138953.1"/>
    <property type="molecule type" value="Genomic_DNA"/>
</dbReference>
<name>A0A6J5M080_9CAUD</name>
<accession>A0A6J5M080</accession>
<protein>
    <submittedName>
        <fullName evidence="1">Uncharacterized protein</fullName>
    </submittedName>
</protein>